<evidence type="ECO:0000313" key="2">
    <source>
        <dbReference type="EMBL" id="THV57054.1"/>
    </source>
</evidence>
<name>A0A4S8RT20_9FLAO</name>
<feature type="compositionally biased region" description="Basic and acidic residues" evidence="1">
    <location>
        <begin position="41"/>
        <end position="59"/>
    </location>
</feature>
<dbReference type="AlphaFoldDB" id="A0A4S8RT20"/>
<proteinExistence type="predicted"/>
<keyword evidence="3" id="KW-1185">Reference proteome</keyword>
<dbReference type="Proteomes" id="UP000310406">
    <property type="component" value="Unassembled WGS sequence"/>
</dbReference>
<accession>A0A4S8RT20</accession>
<organism evidence="2 3">
    <name type="scientific">Flagellimonas alvinocaridis</name>
    <dbReference type="NCBI Taxonomy" id="2530200"/>
    <lineage>
        <taxon>Bacteria</taxon>
        <taxon>Pseudomonadati</taxon>
        <taxon>Bacteroidota</taxon>
        <taxon>Flavobacteriia</taxon>
        <taxon>Flavobacteriales</taxon>
        <taxon>Flavobacteriaceae</taxon>
        <taxon>Flagellimonas</taxon>
    </lineage>
</organism>
<comment type="caution">
    <text evidence="2">The sequence shown here is derived from an EMBL/GenBank/DDBJ whole genome shotgun (WGS) entry which is preliminary data.</text>
</comment>
<gene>
    <name evidence="2" type="ORF">EZV76_16210</name>
</gene>
<reference evidence="2 3" key="1">
    <citation type="submission" date="2019-03" db="EMBL/GenBank/DDBJ databases">
        <title>Muricauda SCR12 sp.nov, a marine bacterium isolated from Pacific Ocean:the Okinawa trough.</title>
        <authorList>
            <person name="Liu L."/>
        </authorList>
    </citation>
    <scope>NUCLEOTIDE SEQUENCE [LARGE SCALE GENOMIC DNA]</scope>
    <source>
        <strain evidence="2 3">SCR12</strain>
    </source>
</reference>
<feature type="region of interest" description="Disordered" evidence="1">
    <location>
        <begin position="41"/>
        <end position="63"/>
    </location>
</feature>
<evidence type="ECO:0000313" key="3">
    <source>
        <dbReference type="Proteomes" id="UP000310406"/>
    </source>
</evidence>
<protein>
    <submittedName>
        <fullName evidence="2">Uncharacterized protein</fullName>
    </submittedName>
</protein>
<sequence>MVSLYLMQKPNKIAAFFFLGLFSLMMLHQVFPHLHHQHEDAHSHSDIAHTGEHHHHDDDSHEEESPYGFFGFVMDMHIHSTVSSDIVLLERNTIEQQTVVEKDVAKSSFETQNIFLIDYRQNSKSPVYHPPNKYFNPYLSSLDSRGPPSLG</sequence>
<evidence type="ECO:0000256" key="1">
    <source>
        <dbReference type="SAM" id="MobiDB-lite"/>
    </source>
</evidence>
<dbReference type="EMBL" id="SNTZ01000017">
    <property type="protein sequence ID" value="THV57054.1"/>
    <property type="molecule type" value="Genomic_DNA"/>
</dbReference>
<dbReference type="OrthoDB" id="1448678at2"/>